<accession>A0A1P8WDN6</accession>
<reference evidence="2 3" key="1">
    <citation type="journal article" date="2016" name="Front. Microbiol.">
        <title>Fuerstia marisgermanicae gen. nov., sp. nov., an Unusual Member of the Phylum Planctomycetes from the German Wadden Sea.</title>
        <authorList>
            <person name="Kohn T."/>
            <person name="Heuer A."/>
            <person name="Jogler M."/>
            <person name="Vollmers J."/>
            <person name="Boedeker C."/>
            <person name="Bunk B."/>
            <person name="Rast P."/>
            <person name="Borchert D."/>
            <person name="Glockner I."/>
            <person name="Freese H.M."/>
            <person name="Klenk H.P."/>
            <person name="Overmann J."/>
            <person name="Kaster A.K."/>
            <person name="Rohde M."/>
            <person name="Wiegand S."/>
            <person name="Jogler C."/>
        </authorList>
    </citation>
    <scope>NUCLEOTIDE SEQUENCE [LARGE SCALE GENOMIC DNA]</scope>
    <source>
        <strain evidence="2 3">NH11</strain>
    </source>
</reference>
<dbReference type="AlphaFoldDB" id="A0A1P8WDN6"/>
<evidence type="ECO:0000256" key="1">
    <source>
        <dbReference type="SAM" id="MobiDB-lite"/>
    </source>
</evidence>
<proteinExistence type="predicted"/>
<dbReference type="Proteomes" id="UP000187735">
    <property type="component" value="Chromosome"/>
</dbReference>
<dbReference type="EMBL" id="CP017641">
    <property type="protein sequence ID" value="APZ92154.1"/>
    <property type="molecule type" value="Genomic_DNA"/>
</dbReference>
<evidence type="ECO:0000313" key="2">
    <source>
        <dbReference type="EMBL" id="APZ92154.1"/>
    </source>
</evidence>
<organism evidence="2 3">
    <name type="scientific">Fuerstiella marisgermanici</name>
    <dbReference type="NCBI Taxonomy" id="1891926"/>
    <lineage>
        <taxon>Bacteria</taxon>
        <taxon>Pseudomonadati</taxon>
        <taxon>Planctomycetota</taxon>
        <taxon>Planctomycetia</taxon>
        <taxon>Planctomycetales</taxon>
        <taxon>Planctomycetaceae</taxon>
        <taxon>Fuerstiella</taxon>
    </lineage>
</organism>
<protein>
    <submittedName>
        <fullName evidence="2">Uncharacterized protein</fullName>
    </submittedName>
</protein>
<evidence type="ECO:0000313" key="3">
    <source>
        <dbReference type="Proteomes" id="UP000187735"/>
    </source>
</evidence>
<feature type="compositionally biased region" description="Basic and acidic residues" evidence="1">
    <location>
        <begin position="34"/>
        <end position="47"/>
    </location>
</feature>
<dbReference type="KEGG" id="fmr:Fuma_01761"/>
<gene>
    <name evidence="2" type="ORF">Fuma_01761</name>
</gene>
<keyword evidence="3" id="KW-1185">Reference proteome</keyword>
<name>A0A1P8WDN6_9PLAN</name>
<feature type="region of interest" description="Disordered" evidence="1">
    <location>
        <begin position="1"/>
        <end position="50"/>
    </location>
</feature>
<sequence>MSSPPQVVKPETPTFSGKSCRAANENPASFRLGKKAEEDDRHDDNGHTCRNQTIGCTIASIRPYPDALGGF</sequence>